<dbReference type="AlphaFoldDB" id="A0A8X8IBE3"/>
<name>A0A8X8IBE3_9BACT</name>
<sequence length="166" mass="18040">MALWKGYRNGLVVGAFSFLGIIIGLAAALKLSAVVAGKLKESTQLTATWLPIVSFLLVMLGVALLIRVGATIVQTTLELAFLGWVNKLCGVVLYACLYITVFSVLLFYAVNMHLIKPETLAASRSYPFVAPWGSKIINGFGAVIPVFKGLFDELTQFFESIGKHIR</sequence>
<keyword evidence="2 5" id="KW-0812">Transmembrane</keyword>
<dbReference type="EMBL" id="FNNO01000005">
    <property type="protein sequence ID" value="SDW70838.1"/>
    <property type="molecule type" value="Genomic_DNA"/>
</dbReference>
<evidence type="ECO:0000313" key="7">
    <source>
        <dbReference type="Proteomes" id="UP000198711"/>
    </source>
</evidence>
<evidence type="ECO:0000313" key="6">
    <source>
        <dbReference type="EMBL" id="SDW70838.1"/>
    </source>
</evidence>
<evidence type="ECO:0000256" key="2">
    <source>
        <dbReference type="ARBA" id="ARBA00022692"/>
    </source>
</evidence>
<protein>
    <submittedName>
        <fullName evidence="6">Membrane protein required for colicin V production</fullName>
    </submittedName>
</protein>
<dbReference type="GO" id="GO:0016020">
    <property type="term" value="C:membrane"/>
    <property type="evidence" value="ECO:0007669"/>
    <property type="project" value="UniProtKB-SubCell"/>
</dbReference>
<evidence type="ECO:0000256" key="1">
    <source>
        <dbReference type="ARBA" id="ARBA00004141"/>
    </source>
</evidence>
<reference evidence="6 7" key="1">
    <citation type="submission" date="2016-10" db="EMBL/GenBank/DDBJ databases">
        <authorList>
            <person name="Varghese N."/>
            <person name="Submissions S."/>
        </authorList>
    </citation>
    <scope>NUCLEOTIDE SEQUENCE [LARGE SCALE GENOMIC DNA]</scope>
    <source>
        <strain evidence="6 7">DSM 25353</strain>
    </source>
</reference>
<feature type="transmembrane region" description="Helical" evidence="5">
    <location>
        <begin position="90"/>
        <end position="110"/>
    </location>
</feature>
<accession>A0A8X8IBE3</accession>
<comment type="caution">
    <text evidence="6">The sequence shown here is derived from an EMBL/GenBank/DDBJ whole genome shotgun (WGS) entry which is preliminary data.</text>
</comment>
<evidence type="ECO:0000256" key="4">
    <source>
        <dbReference type="ARBA" id="ARBA00023136"/>
    </source>
</evidence>
<dbReference type="GO" id="GO:0009403">
    <property type="term" value="P:toxin biosynthetic process"/>
    <property type="evidence" value="ECO:0007669"/>
    <property type="project" value="InterPro"/>
</dbReference>
<proteinExistence type="predicted"/>
<feature type="transmembrane region" description="Helical" evidence="5">
    <location>
        <begin position="12"/>
        <end position="36"/>
    </location>
</feature>
<evidence type="ECO:0000256" key="5">
    <source>
        <dbReference type="SAM" id="Phobius"/>
    </source>
</evidence>
<gene>
    <name evidence="6" type="ORF">SAMN05444410_10561</name>
</gene>
<comment type="subcellular location">
    <subcellularLocation>
        <location evidence="1">Membrane</location>
        <topology evidence="1">Multi-pass membrane protein</topology>
    </subcellularLocation>
</comment>
<keyword evidence="4 5" id="KW-0472">Membrane</keyword>
<dbReference type="Proteomes" id="UP000198711">
    <property type="component" value="Unassembled WGS sequence"/>
</dbReference>
<dbReference type="InterPro" id="IPR003825">
    <property type="entry name" value="Colicin-V_CvpA"/>
</dbReference>
<evidence type="ECO:0000256" key="3">
    <source>
        <dbReference type="ARBA" id="ARBA00022989"/>
    </source>
</evidence>
<keyword evidence="7" id="KW-1185">Reference proteome</keyword>
<organism evidence="6 7">
    <name type="scientific">Hydrobacter penzbergensis</name>
    <dbReference type="NCBI Taxonomy" id="1235997"/>
    <lineage>
        <taxon>Bacteria</taxon>
        <taxon>Pseudomonadati</taxon>
        <taxon>Bacteroidota</taxon>
        <taxon>Chitinophagia</taxon>
        <taxon>Chitinophagales</taxon>
        <taxon>Chitinophagaceae</taxon>
        <taxon>Hydrobacter</taxon>
    </lineage>
</organism>
<dbReference type="Pfam" id="PF02674">
    <property type="entry name" value="Colicin_V"/>
    <property type="match status" value="1"/>
</dbReference>
<feature type="transmembrane region" description="Helical" evidence="5">
    <location>
        <begin position="48"/>
        <end position="70"/>
    </location>
</feature>
<keyword evidence="3 5" id="KW-1133">Transmembrane helix</keyword>